<evidence type="ECO:0000313" key="1">
    <source>
        <dbReference type="EMBL" id="GAB0208746.1"/>
    </source>
</evidence>
<protein>
    <submittedName>
        <fullName evidence="1">Epimerase family protein SDR39U1</fullName>
    </submittedName>
</protein>
<dbReference type="Proteomes" id="UP001623348">
    <property type="component" value="Unassembled WGS sequence"/>
</dbReference>
<keyword evidence="2" id="KW-1185">Reference proteome</keyword>
<name>A0ABC9YFU2_GRUJA</name>
<proteinExistence type="predicted"/>
<evidence type="ECO:0000313" key="2">
    <source>
        <dbReference type="Proteomes" id="UP001623348"/>
    </source>
</evidence>
<accession>A0ABC9YFU2</accession>
<dbReference type="AlphaFoldDB" id="A0ABC9YFU2"/>
<organism evidence="1 2">
    <name type="scientific">Grus japonensis</name>
    <name type="common">Japanese crane</name>
    <name type="synonym">Red-crowned crane</name>
    <dbReference type="NCBI Taxonomy" id="30415"/>
    <lineage>
        <taxon>Eukaryota</taxon>
        <taxon>Metazoa</taxon>
        <taxon>Chordata</taxon>
        <taxon>Craniata</taxon>
        <taxon>Vertebrata</taxon>
        <taxon>Euteleostomi</taxon>
        <taxon>Archelosauria</taxon>
        <taxon>Archosauria</taxon>
        <taxon>Dinosauria</taxon>
        <taxon>Saurischia</taxon>
        <taxon>Theropoda</taxon>
        <taxon>Coelurosauria</taxon>
        <taxon>Aves</taxon>
        <taxon>Neognathae</taxon>
        <taxon>Neoaves</taxon>
        <taxon>Gruiformes</taxon>
        <taxon>Gruidae</taxon>
        <taxon>Grus</taxon>
    </lineage>
</organism>
<gene>
    <name evidence="1" type="ORF">GRJ2_003340300</name>
</gene>
<comment type="caution">
    <text evidence="1">The sequence shown here is derived from an EMBL/GenBank/DDBJ whole genome shotgun (WGS) entry which is preliminary data.</text>
</comment>
<sequence length="153" mass="16910">MPAGSKMDSPLTKAELISNSSSASVITFKKGKKLLCNSSWKRGVRICERNNCADTKVSEEGGGGGAPGTGAEIPLQPVEKAMVRQAVPLQPMEDDGMMMEQIFPCSPWRTPRWSRWRHLKEAGTPWEAHAGAGSWQDLWREEPMPGQVCWQDL</sequence>
<dbReference type="EMBL" id="BAAFJT010000277">
    <property type="protein sequence ID" value="GAB0208746.1"/>
    <property type="molecule type" value="Genomic_DNA"/>
</dbReference>
<reference evidence="1 2" key="1">
    <citation type="submission" date="2024-06" db="EMBL/GenBank/DDBJ databases">
        <title>The draft genome of Grus japonensis, version 3.</title>
        <authorList>
            <person name="Nabeshima K."/>
            <person name="Suzuki S."/>
            <person name="Onuma M."/>
        </authorList>
    </citation>
    <scope>NUCLEOTIDE SEQUENCE [LARGE SCALE GENOMIC DNA]</scope>
    <source>
        <strain evidence="1 2">451A</strain>
    </source>
</reference>